<dbReference type="InterPro" id="IPR000160">
    <property type="entry name" value="GGDEF_dom"/>
</dbReference>
<name>A0A480ARW4_9BURK</name>
<dbReference type="InterPro" id="IPR050706">
    <property type="entry name" value="Cyclic-di-GMP_PDE-like"/>
</dbReference>
<evidence type="ECO:0000313" key="5">
    <source>
        <dbReference type="Proteomes" id="UP000301751"/>
    </source>
</evidence>
<feature type="transmembrane region" description="Helical" evidence="1">
    <location>
        <begin position="12"/>
        <end position="34"/>
    </location>
</feature>
<dbReference type="InterPro" id="IPR043128">
    <property type="entry name" value="Rev_trsase/Diguanyl_cyclase"/>
</dbReference>
<dbReference type="GO" id="GO:0071111">
    <property type="term" value="F:cyclic-guanylate-specific phosphodiesterase activity"/>
    <property type="evidence" value="ECO:0007669"/>
    <property type="project" value="InterPro"/>
</dbReference>
<sequence>MPSWLTPDHLPGWAVPALLLVMAGLALALGVLLWQRGLLLRSLARQRGARTGAAAVRGLLAGDRVAQALDAAVDRCDREAGTLCLLLINLDHLQAVNDGYGHLQADLLIAEAAGRLQQLAGPDAQLARLGGVEFLLMVHTDLADACDLADTVCQALARPYPVAGRADVTLSCSIGLAAYPAHGARPRLVGHAAVAMRQVQHAGGGDYMVFDPKMAVDQREQAELLADLRQAVVRGQLELVYQPKVDARSLQITAAEALLRWHHPKRGMVSPALFIPLAERHGLIGAIGNWVIDDATRQAAAWRALGLRMRVAINISAYQMRQDDLVDRLEAALARHNLQPGRFTCEITESVAMEDTQVTQRSFERLRRAGLHVSIDDFGVGQASLSYLRRLPAAELKIDASFVQDLGTSDDARAIVDAVVKLAHALGLRVVAEGVETARQRDLLVQLGCDELQGFLFAKPMHAAQLAVWAQLADERPPPQAVDFRDSLFLDTQPAEA</sequence>
<keyword evidence="1" id="KW-1133">Transmembrane helix</keyword>
<keyword evidence="5" id="KW-1185">Reference proteome</keyword>
<dbReference type="FunFam" id="3.20.20.450:FF:000001">
    <property type="entry name" value="Cyclic di-GMP phosphodiesterase yahA"/>
    <property type="match status" value="1"/>
</dbReference>
<dbReference type="SMART" id="SM00052">
    <property type="entry name" value="EAL"/>
    <property type="match status" value="1"/>
</dbReference>
<feature type="domain" description="EAL" evidence="2">
    <location>
        <begin position="221"/>
        <end position="474"/>
    </location>
</feature>
<dbReference type="PANTHER" id="PTHR33121">
    <property type="entry name" value="CYCLIC DI-GMP PHOSPHODIESTERASE PDEF"/>
    <property type="match status" value="1"/>
</dbReference>
<evidence type="ECO:0000313" key="4">
    <source>
        <dbReference type="EMBL" id="GCL64294.1"/>
    </source>
</evidence>
<dbReference type="CDD" id="cd01948">
    <property type="entry name" value="EAL"/>
    <property type="match status" value="1"/>
</dbReference>
<proteinExistence type="predicted"/>
<keyword evidence="1" id="KW-0472">Membrane</keyword>
<evidence type="ECO:0000256" key="1">
    <source>
        <dbReference type="SAM" id="Phobius"/>
    </source>
</evidence>
<dbReference type="SUPFAM" id="SSF141868">
    <property type="entry name" value="EAL domain-like"/>
    <property type="match status" value="1"/>
</dbReference>
<dbReference type="OrthoDB" id="9813903at2"/>
<gene>
    <name evidence="4" type="ORF">AQPW35_33750</name>
</gene>
<dbReference type="EMBL" id="BJCL01000009">
    <property type="protein sequence ID" value="GCL64294.1"/>
    <property type="molecule type" value="Genomic_DNA"/>
</dbReference>
<dbReference type="AlphaFoldDB" id="A0A480ARW4"/>
<evidence type="ECO:0000259" key="2">
    <source>
        <dbReference type="PROSITE" id="PS50883"/>
    </source>
</evidence>
<dbReference type="Gene3D" id="3.20.20.450">
    <property type="entry name" value="EAL domain"/>
    <property type="match status" value="1"/>
</dbReference>
<comment type="caution">
    <text evidence="4">The sequence shown here is derived from an EMBL/GenBank/DDBJ whole genome shotgun (WGS) entry which is preliminary data.</text>
</comment>
<dbReference type="PROSITE" id="PS50887">
    <property type="entry name" value="GGDEF"/>
    <property type="match status" value="1"/>
</dbReference>
<dbReference type="Gene3D" id="3.30.70.270">
    <property type="match status" value="1"/>
</dbReference>
<accession>A0A480ARW4</accession>
<protein>
    <recommendedName>
        <fullName evidence="6">Bifunctional diguanylate cyclase/phosphodiesterase</fullName>
    </recommendedName>
</protein>
<dbReference type="PANTHER" id="PTHR33121:SF79">
    <property type="entry name" value="CYCLIC DI-GMP PHOSPHODIESTERASE PDED-RELATED"/>
    <property type="match status" value="1"/>
</dbReference>
<dbReference type="Proteomes" id="UP000301751">
    <property type="component" value="Unassembled WGS sequence"/>
</dbReference>
<evidence type="ECO:0000259" key="3">
    <source>
        <dbReference type="PROSITE" id="PS50887"/>
    </source>
</evidence>
<feature type="domain" description="GGDEF" evidence="3">
    <location>
        <begin position="81"/>
        <end position="212"/>
    </location>
</feature>
<dbReference type="PROSITE" id="PS50883">
    <property type="entry name" value="EAL"/>
    <property type="match status" value="1"/>
</dbReference>
<dbReference type="Pfam" id="PF00990">
    <property type="entry name" value="GGDEF"/>
    <property type="match status" value="1"/>
</dbReference>
<organism evidence="4 5">
    <name type="scientific">Pseudaquabacterium pictum</name>
    <dbReference type="NCBI Taxonomy" id="2315236"/>
    <lineage>
        <taxon>Bacteria</taxon>
        <taxon>Pseudomonadati</taxon>
        <taxon>Pseudomonadota</taxon>
        <taxon>Betaproteobacteria</taxon>
        <taxon>Burkholderiales</taxon>
        <taxon>Sphaerotilaceae</taxon>
        <taxon>Pseudaquabacterium</taxon>
    </lineage>
</organism>
<dbReference type="Pfam" id="PF00563">
    <property type="entry name" value="EAL"/>
    <property type="match status" value="1"/>
</dbReference>
<dbReference type="InterPro" id="IPR029787">
    <property type="entry name" value="Nucleotide_cyclase"/>
</dbReference>
<dbReference type="SUPFAM" id="SSF55073">
    <property type="entry name" value="Nucleotide cyclase"/>
    <property type="match status" value="1"/>
</dbReference>
<dbReference type="CDD" id="cd01949">
    <property type="entry name" value="GGDEF"/>
    <property type="match status" value="1"/>
</dbReference>
<keyword evidence="1" id="KW-0812">Transmembrane</keyword>
<dbReference type="InterPro" id="IPR035919">
    <property type="entry name" value="EAL_sf"/>
</dbReference>
<dbReference type="SMART" id="SM00267">
    <property type="entry name" value="GGDEF"/>
    <property type="match status" value="1"/>
</dbReference>
<evidence type="ECO:0008006" key="6">
    <source>
        <dbReference type="Google" id="ProtNLM"/>
    </source>
</evidence>
<dbReference type="NCBIfam" id="TIGR00254">
    <property type="entry name" value="GGDEF"/>
    <property type="match status" value="1"/>
</dbReference>
<dbReference type="InterPro" id="IPR001633">
    <property type="entry name" value="EAL_dom"/>
</dbReference>
<reference evidence="5" key="1">
    <citation type="submission" date="2019-03" db="EMBL/GenBank/DDBJ databases">
        <title>Aquabacterium pictum sp.nov., the first bacteriochlorophyll a-containing freshwater bacterium in the genus Aquabacterium of the class Betaproteobacteria.</title>
        <authorList>
            <person name="Hirose S."/>
            <person name="Tank M."/>
            <person name="Hara E."/>
            <person name="Tamaki H."/>
            <person name="Takaichi S."/>
            <person name="Haruta S."/>
            <person name="Hanada S."/>
        </authorList>
    </citation>
    <scope>NUCLEOTIDE SEQUENCE [LARGE SCALE GENOMIC DNA]</scope>
    <source>
        <strain evidence="5">W35</strain>
    </source>
</reference>